<comment type="caution">
    <text evidence="4">The sequence shown here is derived from an EMBL/GenBank/DDBJ whole genome shotgun (WGS) entry which is preliminary data.</text>
</comment>
<feature type="domain" description="Glycosyl transferase family 1" evidence="2">
    <location>
        <begin position="211"/>
        <end position="365"/>
    </location>
</feature>
<dbReference type="CDD" id="cd03794">
    <property type="entry name" value="GT4_WbuB-like"/>
    <property type="match status" value="1"/>
</dbReference>
<evidence type="ECO:0000256" key="1">
    <source>
        <dbReference type="ARBA" id="ARBA00022679"/>
    </source>
</evidence>
<evidence type="ECO:0000313" key="4">
    <source>
        <dbReference type="EMBL" id="HIP74720.1"/>
    </source>
</evidence>
<proteinExistence type="predicted"/>
<dbReference type="Proteomes" id="UP000649326">
    <property type="component" value="Unassembled WGS sequence"/>
</dbReference>
<feature type="domain" description="Glycosyltransferase subfamily 4-like N-terminal" evidence="3">
    <location>
        <begin position="19"/>
        <end position="205"/>
    </location>
</feature>
<dbReference type="InterPro" id="IPR028098">
    <property type="entry name" value="Glyco_trans_4-like_N"/>
</dbReference>
<accession>A0A832Z4B8</accession>
<dbReference type="Pfam" id="PF00534">
    <property type="entry name" value="Glycos_transf_1"/>
    <property type="match status" value="1"/>
</dbReference>
<evidence type="ECO:0000313" key="5">
    <source>
        <dbReference type="Proteomes" id="UP000649326"/>
    </source>
</evidence>
<dbReference type="InterPro" id="IPR001296">
    <property type="entry name" value="Glyco_trans_1"/>
</dbReference>
<dbReference type="SUPFAM" id="SSF53756">
    <property type="entry name" value="UDP-Glycosyltransferase/glycogen phosphorylase"/>
    <property type="match status" value="1"/>
</dbReference>
<dbReference type="EMBL" id="DQUG01000037">
    <property type="protein sequence ID" value="HIP74720.1"/>
    <property type="molecule type" value="Genomic_DNA"/>
</dbReference>
<gene>
    <name evidence="4" type="ORF">EYH13_00910</name>
</gene>
<evidence type="ECO:0000259" key="3">
    <source>
        <dbReference type="Pfam" id="PF13439"/>
    </source>
</evidence>
<dbReference type="AlphaFoldDB" id="A0A832Z4B8"/>
<protein>
    <submittedName>
        <fullName evidence="4">Glycosyltransferase WbuB</fullName>
    </submittedName>
</protein>
<dbReference type="Pfam" id="PF13439">
    <property type="entry name" value="Glyco_transf_4"/>
    <property type="match status" value="1"/>
</dbReference>
<reference evidence="4" key="1">
    <citation type="journal article" date="2020" name="ISME J.">
        <title>Gammaproteobacteria mediating utilization of methyl-, sulfur- and petroleum organic compounds in deep ocean hydrothermal plumes.</title>
        <authorList>
            <person name="Zhou Z."/>
            <person name="Liu Y."/>
            <person name="Pan J."/>
            <person name="Cron B.R."/>
            <person name="Toner B.M."/>
            <person name="Anantharaman K."/>
            <person name="Breier J.A."/>
            <person name="Dick G.J."/>
            <person name="Li M."/>
        </authorList>
    </citation>
    <scope>NUCLEOTIDE SEQUENCE</scope>
    <source>
        <strain evidence="4">SZUA-1451</strain>
    </source>
</reference>
<name>A0A832Z4B8_9EURY</name>
<organism evidence="4 5">
    <name type="scientific">Thermococcus paralvinellae</name>
    <dbReference type="NCBI Taxonomy" id="582419"/>
    <lineage>
        <taxon>Archaea</taxon>
        <taxon>Methanobacteriati</taxon>
        <taxon>Methanobacteriota</taxon>
        <taxon>Thermococci</taxon>
        <taxon>Thermococcales</taxon>
        <taxon>Thermococcaceae</taxon>
        <taxon>Thermococcus</taxon>
    </lineage>
</organism>
<keyword evidence="1 4" id="KW-0808">Transferase</keyword>
<dbReference type="GO" id="GO:0016757">
    <property type="term" value="F:glycosyltransferase activity"/>
    <property type="evidence" value="ECO:0007669"/>
    <property type="project" value="InterPro"/>
</dbReference>
<sequence length="395" mass="44842">MNATADLIIFSQAFPPEKGGNASRMGDLCKYLIKFGVKAIVVSAVETYPFGEFPRIFKLIKKDRYIIRLFTYQPKKDPSSIERALYYTIFPVLASAWLIFNRKTSDVVLITSPPPQMYLIALISKLIGKKVIIDVRDLFLDVSVNLGFIKQGSLVDMIFRFLESKALQKADVITVVTTRIRRQLIEEYRIDPTKCYVVPNGVDLETFKCDKLKRKLQMVYAGYFGHAQDFETFLKGYALLKENERVPIILAGSGETLEDVLKNAKKLGIAKWIRYVGVLPRKEVVKLLCSSFIGIAPIKVDESLKYAVPSKIYEYLACGLPFIGIGIGEIERIAKESKAGCVGKTPEEVAECIKKLLNTNIKKLRIRALKYVKRFSRENSAKKFLNILNLLREQE</sequence>
<evidence type="ECO:0000259" key="2">
    <source>
        <dbReference type="Pfam" id="PF00534"/>
    </source>
</evidence>
<dbReference type="Gene3D" id="3.40.50.2000">
    <property type="entry name" value="Glycogen Phosphorylase B"/>
    <property type="match status" value="2"/>
</dbReference>
<dbReference type="PANTHER" id="PTHR46401:SF2">
    <property type="entry name" value="GLYCOSYLTRANSFERASE WBBK-RELATED"/>
    <property type="match status" value="1"/>
</dbReference>
<dbReference type="PANTHER" id="PTHR46401">
    <property type="entry name" value="GLYCOSYLTRANSFERASE WBBK-RELATED"/>
    <property type="match status" value="1"/>
</dbReference>